<proteinExistence type="predicted"/>
<gene>
    <name evidence="1" type="ORF">HGB48_05875</name>
</gene>
<accession>A0A846YSG7</accession>
<organism evidence="1 2">
    <name type="scientific">Actinomadura latina</name>
    <dbReference type="NCBI Taxonomy" id="163603"/>
    <lineage>
        <taxon>Bacteria</taxon>
        <taxon>Bacillati</taxon>
        <taxon>Actinomycetota</taxon>
        <taxon>Actinomycetes</taxon>
        <taxon>Streptosporangiales</taxon>
        <taxon>Thermomonosporaceae</taxon>
        <taxon>Actinomadura</taxon>
    </lineage>
</organism>
<dbReference type="EMBL" id="JAAXPI010000005">
    <property type="protein sequence ID" value="NKZ03279.1"/>
    <property type="molecule type" value="Genomic_DNA"/>
</dbReference>
<dbReference type="RefSeq" id="WP_067638427.1">
    <property type="nucleotide sequence ID" value="NZ_JAAXPI010000005.1"/>
</dbReference>
<name>A0A846YSG7_9ACTN</name>
<protein>
    <submittedName>
        <fullName evidence="1">Uncharacterized protein</fullName>
    </submittedName>
</protein>
<dbReference type="AlphaFoldDB" id="A0A846YSG7"/>
<comment type="caution">
    <text evidence="1">The sequence shown here is derived from an EMBL/GenBank/DDBJ whole genome shotgun (WGS) entry which is preliminary data.</text>
</comment>
<evidence type="ECO:0000313" key="2">
    <source>
        <dbReference type="Proteomes" id="UP000579250"/>
    </source>
</evidence>
<keyword evidence="2" id="KW-1185">Reference proteome</keyword>
<evidence type="ECO:0000313" key="1">
    <source>
        <dbReference type="EMBL" id="NKZ03279.1"/>
    </source>
</evidence>
<sequence length="149" mass="16401">MKILSSRQGVPAELVLNRPDAWRLFGMDIGTLREDRIPGLILTDDHEQTRAFLALQTSSRRLLVTYGNEGEGLSRGRGYVLVVSISARNQGSTKISADGEVTRTADPSVTGRLPLLTRDEAFNRLMSMPTRARRCEEGTGVDEHAPHGL</sequence>
<dbReference type="Proteomes" id="UP000579250">
    <property type="component" value="Unassembled WGS sequence"/>
</dbReference>
<reference evidence="1 2" key="1">
    <citation type="submission" date="2020-04" db="EMBL/GenBank/DDBJ databases">
        <title>MicrobeNet Type strains.</title>
        <authorList>
            <person name="Nicholson A.C."/>
        </authorList>
    </citation>
    <scope>NUCLEOTIDE SEQUENCE [LARGE SCALE GENOMIC DNA]</scope>
    <source>
        <strain evidence="1 2">ATCC BAA-277</strain>
    </source>
</reference>